<dbReference type="CDD" id="cd02000">
    <property type="entry name" value="TPP_E1_PDC_ADC_BCADC"/>
    <property type="match status" value="1"/>
</dbReference>
<reference evidence="5" key="2">
    <citation type="submission" date="2020-09" db="EMBL/GenBank/DDBJ databases">
        <authorList>
            <person name="Sun Q."/>
            <person name="Zhou Y."/>
        </authorList>
    </citation>
    <scope>NUCLEOTIDE SEQUENCE</scope>
    <source>
        <strain evidence="5">CGMCC 1.8984</strain>
    </source>
</reference>
<keyword evidence="2" id="KW-0560">Oxidoreductase</keyword>
<evidence type="ECO:0000313" key="5">
    <source>
        <dbReference type="EMBL" id="GGJ76806.1"/>
    </source>
</evidence>
<dbReference type="PANTHER" id="PTHR43380:SF1">
    <property type="entry name" value="2-OXOISOVALERATE DEHYDROGENASE SUBUNIT ALPHA, MITOCHONDRIAL"/>
    <property type="match status" value="1"/>
</dbReference>
<dbReference type="GO" id="GO:0009083">
    <property type="term" value="P:branched-chain amino acid catabolic process"/>
    <property type="evidence" value="ECO:0007669"/>
    <property type="project" value="TreeGrafter"/>
</dbReference>
<comment type="caution">
    <text evidence="5">The sequence shown here is derived from an EMBL/GenBank/DDBJ whole genome shotgun (WGS) entry which is preliminary data.</text>
</comment>
<comment type="cofactor">
    <cofactor evidence="1">
        <name>thiamine diphosphate</name>
        <dbReference type="ChEBI" id="CHEBI:58937"/>
    </cofactor>
</comment>
<dbReference type="InterPro" id="IPR001017">
    <property type="entry name" value="DH_E1"/>
</dbReference>
<accession>A0A917PGR5</accession>
<keyword evidence="3" id="KW-0786">Thiamine pyrophosphate</keyword>
<keyword evidence="5" id="KW-0670">Pyruvate</keyword>
<dbReference type="Pfam" id="PF00676">
    <property type="entry name" value="E1_dh"/>
    <property type="match status" value="1"/>
</dbReference>
<feature type="domain" description="Dehydrogenase E1 component" evidence="4">
    <location>
        <begin position="62"/>
        <end position="334"/>
    </location>
</feature>
<evidence type="ECO:0000313" key="6">
    <source>
        <dbReference type="Proteomes" id="UP000636956"/>
    </source>
</evidence>
<dbReference type="NCBIfam" id="TIGR03181">
    <property type="entry name" value="PDH_E1_alph_x"/>
    <property type="match status" value="1"/>
</dbReference>
<reference evidence="5" key="1">
    <citation type="journal article" date="2014" name="Int. J. Syst. Evol. Microbiol.">
        <title>Complete genome sequence of Corynebacterium casei LMG S-19264T (=DSM 44701T), isolated from a smear-ripened cheese.</title>
        <authorList>
            <consortium name="US DOE Joint Genome Institute (JGI-PGF)"/>
            <person name="Walter F."/>
            <person name="Albersmeier A."/>
            <person name="Kalinowski J."/>
            <person name="Ruckert C."/>
        </authorList>
    </citation>
    <scope>NUCLEOTIDE SEQUENCE</scope>
    <source>
        <strain evidence="5">CGMCC 1.8984</strain>
    </source>
</reference>
<dbReference type="InterPro" id="IPR017596">
    <property type="entry name" value="PdhA/BkdA"/>
</dbReference>
<dbReference type="Gene3D" id="3.40.50.970">
    <property type="match status" value="1"/>
</dbReference>
<keyword evidence="6" id="KW-1185">Reference proteome</keyword>
<dbReference type="AlphaFoldDB" id="A0A917PGR5"/>
<dbReference type="GO" id="GO:0016624">
    <property type="term" value="F:oxidoreductase activity, acting on the aldehyde or oxo group of donors, disulfide as acceptor"/>
    <property type="evidence" value="ECO:0007669"/>
    <property type="project" value="InterPro"/>
</dbReference>
<evidence type="ECO:0000256" key="3">
    <source>
        <dbReference type="ARBA" id="ARBA00023052"/>
    </source>
</evidence>
<sequence>MRTPARWRNIGRMSLDVEHDSVRTLPSEKPIRLLDNAGHAVRGAAAGGFELPELDTLLELYRRMVVARRFDVQVTALTKQGRLATYPSAYGQEACEIGAISAIEAQDWFFPTYRDSIALLTRGIDPGDILQSFRGDWHNGYDQHAHRCASQTTPLATQALHAVGLAHAARLRQDPIVAMTYLGDGATSEGDAHEAFNFAAVWQTPTVFLVQNNQFAISVPVSRQTHAVTLADKAIGYGMPGFHVDGNDVAAMYAVTRAAVGRARSGGGPTLIEGLTYRIESHTNSDDPTRYRSARDVEHWKRRDPIERLEKYLVSEGALTESLRAEMTDAAEAVAAHTRDVMTTEAELDPLELFDHVYARPRATLLEQRARLEAELAEAATHAGAAAPHAGAAR</sequence>
<dbReference type="SUPFAM" id="SSF52518">
    <property type="entry name" value="Thiamin diphosphate-binding fold (THDP-binding)"/>
    <property type="match status" value="1"/>
</dbReference>
<organism evidence="5 6">
    <name type="scientific">Agromyces bauzanensis</name>
    <dbReference type="NCBI Taxonomy" id="1308924"/>
    <lineage>
        <taxon>Bacteria</taxon>
        <taxon>Bacillati</taxon>
        <taxon>Actinomycetota</taxon>
        <taxon>Actinomycetes</taxon>
        <taxon>Micrococcales</taxon>
        <taxon>Microbacteriaceae</taxon>
        <taxon>Agromyces</taxon>
    </lineage>
</organism>
<dbReference type="InterPro" id="IPR050771">
    <property type="entry name" value="Alpha-ketoacid_DH_E1_comp"/>
</dbReference>
<dbReference type="GO" id="GO:0000287">
    <property type="term" value="F:magnesium ion binding"/>
    <property type="evidence" value="ECO:0007669"/>
    <property type="project" value="UniProtKB-ARBA"/>
</dbReference>
<dbReference type="PANTHER" id="PTHR43380">
    <property type="entry name" value="2-OXOISOVALERATE DEHYDROGENASE SUBUNIT ALPHA, MITOCHONDRIAL"/>
    <property type="match status" value="1"/>
</dbReference>
<dbReference type="EMBL" id="BMMD01000006">
    <property type="protein sequence ID" value="GGJ76806.1"/>
    <property type="molecule type" value="Genomic_DNA"/>
</dbReference>
<evidence type="ECO:0000256" key="2">
    <source>
        <dbReference type="ARBA" id="ARBA00023002"/>
    </source>
</evidence>
<name>A0A917PGR5_9MICO</name>
<evidence type="ECO:0000259" key="4">
    <source>
        <dbReference type="Pfam" id="PF00676"/>
    </source>
</evidence>
<protein>
    <submittedName>
        <fullName evidence="5">Pyruvate dehydrogenase E1 component subunit alpha</fullName>
    </submittedName>
</protein>
<proteinExistence type="predicted"/>
<gene>
    <name evidence="5" type="primary">pdhA</name>
    <name evidence="5" type="ORF">GCM10011372_13840</name>
</gene>
<evidence type="ECO:0000256" key="1">
    <source>
        <dbReference type="ARBA" id="ARBA00001964"/>
    </source>
</evidence>
<dbReference type="Proteomes" id="UP000636956">
    <property type="component" value="Unassembled WGS sequence"/>
</dbReference>
<dbReference type="InterPro" id="IPR029061">
    <property type="entry name" value="THDP-binding"/>
</dbReference>